<reference evidence="2 3" key="1">
    <citation type="submission" date="2016-11" db="EMBL/GenBank/DDBJ databases">
        <authorList>
            <person name="Jaros S."/>
            <person name="Januszkiewicz K."/>
            <person name="Wedrychowicz H."/>
        </authorList>
    </citation>
    <scope>NUCLEOTIDE SEQUENCE [LARGE SCALE GENOMIC DNA]</scope>
    <source>
        <strain evidence="2 3">DSM 43832</strain>
    </source>
</reference>
<protein>
    <submittedName>
        <fullName evidence="2">Uncharacterized conserved protein YdeI, YjbR/CyaY-like superfamily, DUF1801 family</fullName>
    </submittedName>
</protein>
<feature type="transmembrane region" description="Helical" evidence="1">
    <location>
        <begin position="234"/>
        <end position="252"/>
    </location>
</feature>
<keyword evidence="3" id="KW-1185">Reference proteome</keyword>
<evidence type="ECO:0000256" key="1">
    <source>
        <dbReference type="SAM" id="Phobius"/>
    </source>
</evidence>
<feature type="transmembrane region" description="Helical" evidence="1">
    <location>
        <begin position="193"/>
        <end position="214"/>
    </location>
</feature>
<evidence type="ECO:0000313" key="3">
    <source>
        <dbReference type="Proteomes" id="UP000184363"/>
    </source>
</evidence>
<dbReference type="Pfam" id="PF19545">
    <property type="entry name" value="DUF6069"/>
    <property type="match status" value="1"/>
</dbReference>
<feature type="transmembrane region" description="Helical" evidence="1">
    <location>
        <begin position="264"/>
        <end position="283"/>
    </location>
</feature>
<gene>
    <name evidence="2" type="ORF">SAMN05443637_109157</name>
</gene>
<organism evidence="2 3">
    <name type="scientific">Pseudonocardia thermophila</name>
    <dbReference type="NCBI Taxonomy" id="1848"/>
    <lineage>
        <taxon>Bacteria</taxon>
        <taxon>Bacillati</taxon>
        <taxon>Actinomycetota</taxon>
        <taxon>Actinomycetes</taxon>
        <taxon>Pseudonocardiales</taxon>
        <taxon>Pseudonocardiaceae</taxon>
        <taxon>Pseudonocardia</taxon>
    </lineage>
</organism>
<dbReference type="Proteomes" id="UP000184363">
    <property type="component" value="Unassembled WGS sequence"/>
</dbReference>
<name>A0A1M6U645_PSETH</name>
<proteinExistence type="predicted"/>
<feature type="transmembrane region" description="Helical" evidence="1">
    <location>
        <begin position="289"/>
        <end position="307"/>
    </location>
</feature>
<keyword evidence="1" id="KW-0472">Membrane</keyword>
<keyword evidence="1" id="KW-1133">Transmembrane helix</keyword>
<dbReference type="AlphaFoldDB" id="A0A1M6U645"/>
<dbReference type="Pfam" id="PF13376">
    <property type="entry name" value="OmdA"/>
    <property type="match status" value="1"/>
</dbReference>
<dbReference type="RefSeq" id="WP_073457461.1">
    <property type="nucleotide sequence ID" value="NZ_FRAP01000009.1"/>
</dbReference>
<keyword evidence="1" id="KW-0812">Transmembrane</keyword>
<evidence type="ECO:0000313" key="2">
    <source>
        <dbReference type="EMBL" id="SHK64643.1"/>
    </source>
</evidence>
<sequence length="311" mass="32242">MLCFGWVDSTAKRLDDERRMIWYAPRRRGSGWARTTKARIERLTAAGLMTPAGQAVVDAAKADGSWTLLDGVEDLVVPQDLADALAANPPARERFDAFPPSVRRAILLWIVTAKRPATRAARITTTAEKAAHGLTPQSGIPGNPSGRCRTGRGAFVDRAREGHPAAPRTAPEVPVTTTVSAPTVRTAPSFGSLLLTGAAATAGGAAAAVLVAAAGQTLGISTAVGGAEIPLSGFAVLTVICCVIGLVIAAALRRFARSPRTAWIRTTGALTVLSFVPDLIVAAAASTRLLLMLTHVAAAAIVVPSVARRLP</sequence>
<accession>A0A1M6U645</accession>
<dbReference type="InterPro" id="IPR045713">
    <property type="entry name" value="DUF6069"/>
</dbReference>
<dbReference type="EMBL" id="FRAP01000009">
    <property type="protein sequence ID" value="SHK64643.1"/>
    <property type="molecule type" value="Genomic_DNA"/>
</dbReference>
<dbReference type="STRING" id="1848.SAMN05443637_109157"/>